<gene>
    <name evidence="1" type="ORF">COT80_03515</name>
</gene>
<dbReference type="AlphaFoldDB" id="A0A2H0W3F0"/>
<protein>
    <submittedName>
        <fullName evidence="1">Uncharacterized protein</fullName>
    </submittedName>
</protein>
<accession>A0A2H0W3F0</accession>
<dbReference type="Proteomes" id="UP000229056">
    <property type="component" value="Unassembled WGS sequence"/>
</dbReference>
<evidence type="ECO:0000313" key="1">
    <source>
        <dbReference type="EMBL" id="PIS05807.1"/>
    </source>
</evidence>
<sequence>MATLAQAKIIKAIIKQYFIINENPNFEGVGINGNKKKGYGVKVNFHKPPAKIPPFINTNAVPITVEITGSIKKHKKIKK</sequence>
<name>A0A2H0W3F0_9BACT</name>
<dbReference type="EMBL" id="PEZY01000012">
    <property type="protein sequence ID" value="PIS05807.1"/>
    <property type="molecule type" value="Genomic_DNA"/>
</dbReference>
<reference evidence="2" key="1">
    <citation type="submission" date="2017-09" db="EMBL/GenBank/DDBJ databases">
        <title>Depth-based differentiation of microbial function through sediment-hosted aquifers and enrichment of novel symbionts in the deep terrestrial subsurface.</title>
        <authorList>
            <person name="Probst A.J."/>
            <person name="Ladd B."/>
            <person name="Jarett J.K."/>
            <person name="Geller-Mcgrath D.E."/>
            <person name="Sieber C.M.K."/>
            <person name="Emerson J.B."/>
            <person name="Anantharaman K."/>
            <person name="Thomas B.C."/>
            <person name="Malmstrom R."/>
            <person name="Stieglmeier M."/>
            <person name="Klingl A."/>
            <person name="Woyke T."/>
            <person name="Ryan C.M."/>
            <person name="Banfield J.F."/>
        </authorList>
    </citation>
    <scope>NUCLEOTIDE SEQUENCE [LARGE SCALE GENOMIC DNA]</scope>
</reference>
<organism evidence="1 2">
    <name type="scientific">Candidatus Buchananbacteria bacterium CG10_big_fil_rev_8_21_14_0_10_33_19</name>
    <dbReference type="NCBI Taxonomy" id="1974525"/>
    <lineage>
        <taxon>Bacteria</taxon>
        <taxon>Candidatus Buchananiibacteriota</taxon>
    </lineage>
</organism>
<comment type="caution">
    <text evidence="1">The sequence shown here is derived from an EMBL/GenBank/DDBJ whole genome shotgun (WGS) entry which is preliminary data.</text>
</comment>
<evidence type="ECO:0000313" key="2">
    <source>
        <dbReference type="Proteomes" id="UP000229056"/>
    </source>
</evidence>
<proteinExistence type="predicted"/>